<comment type="catalytic activity">
    <reaction evidence="1">
        <text>a long-chain fatty acid + ATP + CoA = a long-chain fatty acyl-CoA + AMP + diphosphate</text>
        <dbReference type="Rhea" id="RHEA:15421"/>
        <dbReference type="ChEBI" id="CHEBI:30616"/>
        <dbReference type="ChEBI" id="CHEBI:33019"/>
        <dbReference type="ChEBI" id="CHEBI:57287"/>
        <dbReference type="ChEBI" id="CHEBI:57560"/>
        <dbReference type="ChEBI" id="CHEBI:83139"/>
        <dbReference type="ChEBI" id="CHEBI:456215"/>
        <dbReference type="EC" id="6.2.1.3"/>
    </reaction>
    <physiologicalReaction direction="left-to-right" evidence="1">
        <dbReference type="Rhea" id="RHEA:15422"/>
    </physiologicalReaction>
</comment>
<organism evidence="4 5">
    <name type="scientific">Candidatus Saganbacteria bacterium</name>
    <dbReference type="NCBI Taxonomy" id="2575572"/>
    <lineage>
        <taxon>Bacteria</taxon>
        <taxon>Bacillati</taxon>
        <taxon>Saganbacteria</taxon>
    </lineage>
</organism>
<dbReference type="EMBL" id="JACRKR010000048">
    <property type="protein sequence ID" value="MBI5078582.1"/>
    <property type="molecule type" value="Genomic_DNA"/>
</dbReference>
<sequence>MLPGRGAQVREILTTKELVANSVSRFGEQVAFQMRQDSLPGRQAGERYSGYRKLTFKQAGEIILRLQAGLLSLGVALGDRVALISENRPEWAMAFLAITSMGAIVIPLDAMLRKEEVFPLLEDSDPKAVILSQKFSEYTQETNLKNYTILMENLYSESPMGGGTKGEIEKIKAIVSGSLPPVTMDDIASLVYTSGTTEAPKGVMLTHQNLMSNVTATASLFDIGPGDNFLSVLPLHHTFETTAGFLGPFYKGCTITYAESLKSYFLLRNMQETGATVMCGVPLLYQLFFEGIMREAKEEGVANMLWLLFALSKFFKQAFGGNPGKRLFSVVHKKFGGKIRFFVTGGATIDPDLIKNFELMGFPLLQGYGLTESAPVITCCTLENNRIGSAGKPIPGVSVKIAEGGKVGEILASGPNIMKGYYKRKDLTDEVIDKTGWLHTGDVGCLDDEGFLFITGRLKDVIVTASGVNVYPEEIELALRKLPSVAEGGVLGSTISAGLRKGTEEVAAVIVPREGFSETDVKKEVYDLNKTLAAHKRIARIIVRKEELPKTRLLKVKKFELRKELGL</sequence>
<protein>
    <submittedName>
        <fullName evidence="4">AMP-binding protein</fullName>
    </submittedName>
</protein>
<feature type="domain" description="AMP-binding enzyme C-terminal" evidence="3">
    <location>
        <begin position="474"/>
        <end position="553"/>
    </location>
</feature>
<dbReference type="PANTHER" id="PTHR43272">
    <property type="entry name" value="LONG-CHAIN-FATTY-ACID--COA LIGASE"/>
    <property type="match status" value="1"/>
</dbReference>
<evidence type="ECO:0000313" key="4">
    <source>
        <dbReference type="EMBL" id="MBI5078582.1"/>
    </source>
</evidence>
<dbReference type="SUPFAM" id="SSF56801">
    <property type="entry name" value="Acetyl-CoA synthetase-like"/>
    <property type="match status" value="1"/>
</dbReference>
<gene>
    <name evidence="4" type="ORF">HZB08_00980</name>
</gene>
<reference evidence="4" key="1">
    <citation type="submission" date="2020-07" db="EMBL/GenBank/DDBJ databases">
        <title>Huge and variable diversity of episymbiotic CPR bacteria and DPANN archaea in groundwater ecosystems.</title>
        <authorList>
            <person name="He C.Y."/>
            <person name="Keren R."/>
            <person name="Whittaker M."/>
            <person name="Farag I.F."/>
            <person name="Doudna J."/>
            <person name="Cate J.H.D."/>
            <person name="Banfield J.F."/>
        </authorList>
    </citation>
    <scope>NUCLEOTIDE SEQUENCE</scope>
    <source>
        <strain evidence="4">NC_groundwater_1860_Pr3_B-0.1um_51_7</strain>
    </source>
</reference>
<dbReference type="Gene3D" id="3.30.300.30">
    <property type="match status" value="1"/>
</dbReference>
<dbReference type="InterPro" id="IPR025110">
    <property type="entry name" value="AMP-bd_C"/>
</dbReference>
<dbReference type="Pfam" id="PF13193">
    <property type="entry name" value="AMP-binding_C"/>
    <property type="match status" value="1"/>
</dbReference>
<evidence type="ECO:0000313" key="5">
    <source>
        <dbReference type="Proteomes" id="UP000808761"/>
    </source>
</evidence>
<dbReference type="GO" id="GO:0016020">
    <property type="term" value="C:membrane"/>
    <property type="evidence" value="ECO:0007669"/>
    <property type="project" value="TreeGrafter"/>
</dbReference>
<name>A0A9D6UK47_UNCSA</name>
<accession>A0A9D6UK47</accession>
<dbReference type="InterPro" id="IPR042099">
    <property type="entry name" value="ANL_N_sf"/>
</dbReference>
<feature type="domain" description="AMP-dependent synthetase/ligase" evidence="2">
    <location>
        <begin position="43"/>
        <end position="422"/>
    </location>
</feature>
<dbReference type="Pfam" id="PF00501">
    <property type="entry name" value="AMP-binding"/>
    <property type="match status" value="1"/>
</dbReference>
<evidence type="ECO:0000259" key="2">
    <source>
        <dbReference type="Pfam" id="PF00501"/>
    </source>
</evidence>
<evidence type="ECO:0000259" key="3">
    <source>
        <dbReference type="Pfam" id="PF13193"/>
    </source>
</evidence>
<dbReference type="Gene3D" id="3.40.50.12780">
    <property type="entry name" value="N-terminal domain of ligase-like"/>
    <property type="match status" value="1"/>
</dbReference>
<dbReference type="GO" id="GO:0004467">
    <property type="term" value="F:long-chain fatty acid-CoA ligase activity"/>
    <property type="evidence" value="ECO:0007669"/>
    <property type="project" value="UniProtKB-EC"/>
</dbReference>
<dbReference type="Proteomes" id="UP000808761">
    <property type="component" value="Unassembled WGS sequence"/>
</dbReference>
<proteinExistence type="predicted"/>
<dbReference type="InterPro" id="IPR045851">
    <property type="entry name" value="AMP-bd_C_sf"/>
</dbReference>
<comment type="caution">
    <text evidence="4">The sequence shown here is derived from an EMBL/GenBank/DDBJ whole genome shotgun (WGS) entry which is preliminary data.</text>
</comment>
<dbReference type="InterPro" id="IPR000873">
    <property type="entry name" value="AMP-dep_synth/lig_dom"/>
</dbReference>
<dbReference type="PANTHER" id="PTHR43272:SF52">
    <property type="entry name" value="AMP-DEPENDENT SYNTHETASE_LIGASE DOMAIN-CONTAINING PROTEIN"/>
    <property type="match status" value="1"/>
</dbReference>
<evidence type="ECO:0000256" key="1">
    <source>
        <dbReference type="ARBA" id="ARBA00024484"/>
    </source>
</evidence>
<dbReference type="AlphaFoldDB" id="A0A9D6UK47"/>